<name>A0A9Q1N366_9SOLA</name>
<dbReference type="GO" id="GO:0090333">
    <property type="term" value="P:regulation of stomatal closure"/>
    <property type="evidence" value="ECO:0007669"/>
    <property type="project" value="TreeGrafter"/>
</dbReference>
<dbReference type="Proteomes" id="UP001152561">
    <property type="component" value="Unassembled WGS sequence"/>
</dbReference>
<evidence type="ECO:0000256" key="2">
    <source>
        <dbReference type="ARBA" id="ARBA00022448"/>
    </source>
</evidence>
<dbReference type="PANTHER" id="PTHR23504:SF114">
    <property type="entry name" value="PROTEIN ZINC INDUCED FACILITATOR-LIKE 1"/>
    <property type="match status" value="1"/>
</dbReference>
<dbReference type="GO" id="GO:0005886">
    <property type="term" value="C:plasma membrane"/>
    <property type="evidence" value="ECO:0007669"/>
    <property type="project" value="TreeGrafter"/>
</dbReference>
<accession>A0A9Q1N366</accession>
<dbReference type="InterPro" id="IPR036259">
    <property type="entry name" value="MFS_trans_sf"/>
</dbReference>
<feature type="signal peptide" evidence="7">
    <location>
        <begin position="1"/>
        <end position="23"/>
    </location>
</feature>
<dbReference type="EMBL" id="JAJAGQ010000001">
    <property type="protein sequence ID" value="KAJ8573043.1"/>
    <property type="molecule type" value="Genomic_DNA"/>
</dbReference>
<comment type="caution">
    <text evidence="8">The sequence shown here is derived from an EMBL/GenBank/DDBJ whole genome shotgun (WGS) entry which is preliminary data.</text>
</comment>
<dbReference type="PANTHER" id="PTHR23504">
    <property type="entry name" value="MAJOR FACILITATOR SUPERFAMILY DOMAIN-CONTAINING PROTEIN 10"/>
    <property type="match status" value="1"/>
</dbReference>
<organism evidence="8 9">
    <name type="scientific">Anisodus acutangulus</name>
    <dbReference type="NCBI Taxonomy" id="402998"/>
    <lineage>
        <taxon>Eukaryota</taxon>
        <taxon>Viridiplantae</taxon>
        <taxon>Streptophyta</taxon>
        <taxon>Embryophyta</taxon>
        <taxon>Tracheophyta</taxon>
        <taxon>Spermatophyta</taxon>
        <taxon>Magnoliopsida</taxon>
        <taxon>eudicotyledons</taxon>
        <taxon>Gunneridae</taxon>
        <taxon>Pentapetalae</taxon>
        <taxon>asterids</taxon>
        <taxon>lamiids</taxon>
        <taxon>Solanales</taxon>
        <taxon>Solanaceae</taxon>
        <taxon>Solanoideae</taxon>
        <taxon>Hyoscyameae</taxon>
        <taxon>Anisodus</taxon>
    </lineage>
</organism>
<evidence type="ECO:0000256" key="4">
    <source>
        <dbReference type="ARBA" id="ARBA00022989"/>
    </source>
</evidence>
<evidence type="ECO:0000256" key="1">
    <source>
        <dbReference type="ARBA" id="ARBA00004141"/>
    </source>
</evidence>
<evidence type="ECO:0000256" key="3">
    <source>
        <dbReference type="ARBA" id="ARBA00022692"/>
    </source>
</evidence>
<feature type="chain" id="PRO_5040194108" evidence="7">
    <location>
        <begin position="24"/>
        <end position="159"/>
    </location>
</feature>
<comment type="subcellular location">
    <subcellularLocation>
        <location evidence="1">Membrane</location>
        <topology evidence="1">Multi-pass membrane protein</topology>
    </subcellularLocation>
</comment>
<keyword evidence="4" id="KW-1133">Transmembrane helix</keyword>
<keyword evidence="9" id="KW-1185">Reference proteome</keyword>
<keyword evidence="2" id="KW-0813">Transport</keyword>
<evidence type="ECO:0000256" key="6">
    <source>
        <dbReference type="ARBA" id="ARBA00044504"/>
    </source>
</evidence>
<proteinExistence type="inferred from homology"/>
<evidence type="ECO:0000313" key="9">
    <source>
        <dbReference type="Proteomes" id="UP001152561"/>
    </source>
</evidence>
<evidence type="ECO:0000256" key="7">
    <source>
        <dbReference type="SAM" id="SignalP"/>
    </source>
</evidence>
<keyword evidence="5" id="KW-0472">Membrane</keyword>
<keyword evidence="7" id="KW-0732">Signal</keyword>
<gene>
    <name evidence="8" type="ORF">K7X08_009554</name>
</gene>
<evidence type="ECO:0000256" key="5">
    <source>
        <dbReference type="ARBA" id="ARBA00023136"/>
    </source>
</evidence>
<sequence length="159" mass="18214">MAIITRFLLGLLNGLIGPIRAYAAEVFRAEYQAMGMPTASLPSPQRNIRPHSQRILYLGDFSTSCLAYAYHYFPWSWVLLHFWLPETLHNHDSRMPPKSSYKALEAASDTKEGNESTPKESLFKNWPLMSAIILYCVFSLHDMAYSEVIPYLLTQIKLL</sequence>
<dbReference type="GO" id="GO:0022821">
    <property type="term" value="F:solute:potassium antiporter activity"/>
    <property type="evidence" value="ECO:0007669"/>
    <property type="project" value="TreeGrafter"/>
</dbReference>
<reference evidence="9" key="1">
    <citation type="journal article" date="2023" name="Proc. Natl. Acad. Sci. U.S.A.">
        <title>Genomic and structural basis for evolution of tropane alkaloid biosynthesis.</title>
        <authorList>
            <person name="Wanga Y.-J."/>
            <person name="Taina T."/>
            <person name="Yua J.-Y."/>
            <person name="Lia J."/>
            <person name="Xua B."/>
            <person name="Chenc J."/>
            <person name="D'Auriad J.C."/>
            <person name="Huanga J.-P."/>
            <person name="Huanga S.-X."/>
        </authorList>
    </citation>
    <scope>NUCLEOTIDE SEQUENCE [LARGE SCALE GENOMIC DNA]</scope>
    <source>
        <strain evidence="9">cv. KIB-2019</strain>
    </source>
</reference>
<evidence type="ECO:0000313" key="8">
    <source>
        <dbReference type="EMBL" id="KAJ8573043.1"/>
    </source>
</evidence>
<keyword evidence="3" id="KW-0812">Transmembrane</keyword>
<dbReference type="GO" id="GO:0009705">
    <property type="term" value="C:plant-type vacuole membrane"/>
    <property type="evidence" value="ECO:0007669"/>
    <property type="project" value="TreeGrafter"/>
</dbReference>
<protein>
    <submittedName>
        <fullName evidence="8">Uncharacterized protein</fullName>
    </submittedName>
</protein>
<dbReference type="OrthoDB" id="10262656at2759"/>
<dbReference type="AlphaFoldDB" id="A0A9Q1N366"/>
<dbReference type="SUPFAM" id="SSF103473">
    <property type="entry name" value="MFS general substrate transporter"/>
    <property type="match status" value="1"/>
</dbReference>
<comment type="similarity">
    <text evidence="6">Belongs to the major facilitator superfamily. Phosphate:H(+) symporter (TC 2.A.1.9) family.</text>
</comment>